<keyword evidence="2" id="KW-1185">Reference proteome</keyword>
<sequence length="44" mass="5151">MTLQGRPDYPPKPCPLPRHGWKWIPREDGGWECSDCRFDPPKEA</sequence>
<gene>
    <name evidence="1" type="ORF">FHR83_007032</name>
</gene>
<dbReference type="EMBL" id="JACHXF010000018">
    <property type="protein sequence ID" value="MBB3099326.1"/>
    <property type="molecule type" value="Genomic_DNA"/>
</dbReference>
<evidence type="ECO:0000313" key="2">
    <source>
        <dbReference type="Proteomes" id="UP000590749"/>
    </source>
</evidence>
<accession>A0A7W5FI54</accession>
<evidence type="ECO:0000313" key="1">
    <source>
        <dbReference type="EMBL" id="MBB3099326.1"/>
    </source>
</evidence>
<proteinExistence type="predicted"/>
<dbReference type="RefSeq" id="WP_260179556.1">
    <property type="nucleotide sequence ID" value="NZ_BMPW01000021.1"/>
</dbReference>
<comment type="caution">
    <text evidence="1">The sequence shown here is derived from an EMBL/GenBank/DDBJ whole genome shotgun (WGS) entry which is preliminary data.</text>
</comment>
<dbReference type="Proteomes" id="UP000590749">
    <property type="component" value="Unassembled WGS sequence"/>
</dbReference>
<organism evidence="1 2">
    <name type="scientific">Actinoplanes campanulatus</name>
    <dbReference type="NCBI Taxonomy" id="113559"/>
    <lineage>
        <taxon>Bacteria</taxon>
        <taxon>Bacillati</taxon>
        <taxon>Actinomycetota</taxon>
        <taxon>Actinomycetes</taxon>
        <taxon>Micromonosporales</taxon>
        <taxon>Micromonosporaceae</taxon>
        <taxon>Actinoplanes</taxon>
    </lineage>
</organism>
<protein>
    <submittedName>
        <fullName evidence="1">Zn-finger protein</fullName>
    </submittedName>
</protein>
<reference evidence="1 2" key="1">
    <citation type="submission" date="2020-08" db="EMBL/GenBank/DDBJ databases">
        <title>Genomic Encyclopedia of Type Strains, Phase III (KMG-III): the genomes of soil and plant-associated and newly described type strains.</title>
        <authorList>
            <person name="Whitman W."/>
        </authorList>
    </citation>
    <scope>NUCLEOTIDE SEQUENCE [LARGE SCALE GENOMIC DNA]</scope>
    <source>
        <strain evidence="1 2">CECT 3287</strain>
    </source>
</reference>
<dbReference type="AlphaFoldDB" id="A0A7W5FI54"/>
<name>A0A7W5FI54_9ACTN</name>